<dbReference type="AlphaFoldDB" id="A0A841D1U6"/>
<evidence type="ECO:0000259" key="4">
    <source>
        <dbReference type="Pfam" id="PF01593"/>
    </source>
</evidence>
<protein>
    <submittedName>
        <fullName evidence="5">Monoamine oxidase</fullName>
        <ecNumber evidence="5">1.4.3.4</ecNumber>
    </submittedName>
</protein>
<name>A0A841D1U6_PLAVE</name>
<dbReference type="SUPFAM" id="SSF54373">
    <property type="entry name" value="FAD-linked reductases, C-terminal domain"/>
    <property type="match status" value="1"/>
</dbReference>
<comment type="caution">
    <text evidence="5">The sequence shown here is derived from an EMBL/GenBank/DDBJ whole genome shotgun (WGS) entry which is preliminary data.</text>
</comment>
<feature type="binding site" evidence="3">
    <location>
        <begin position="117"/>
        <end position="118"/>
    </location>
    <ligand>
        <name>FAD</name>
        <dbReference type="ChEBI" id="CHEBI:57692"/>
    </ligand>
</feature>
<dbReference type="PROSITE" id="PS51318">
    <property type="entry name" value="TAT"/>
    <property type="match status" value="1"/>
</dbReference>
<dbReference type="RefSeq" id="WP_184939448.1">
    <property type="nucleotide sequence ID" value="NZ_BAAAWZ010000001.1"/>
</dbReference>
<gene>
    <name evidence="5" type="ORF">FHS22_001424</name>
</gene>
<dbReference type="InterPro" id="IPR050281">
    <property type="entry name" value="Flavin_monoamine_oxidase"/>
</dbReference>
<evidence type="ECO:0000313" key="5">
    <source>
        <dbReference type="EMBL" id="MBB5962165.1"/>
    </source>
</evidence>
<keyword evidence="2 5" id="KW-0560">Oxidoreductase</keyword>
<dbReference type="Pfam" id="PF01593">
    <property type="entry name" value="Amino_oxidase"/>
    <property type="match status" value="1"/>
</dbReference>
<keyword evidence="6" id="KW-1185">Reference proteome</keyword>
<dbReference type="Proteomes" id="UP000562352">
    <property type="component" value="Unassembled WGS sequence"/>
</dbReference>
<dbReference type="EC" id="1.4.3.4" evidence="5"/>
<dbReference type="PRINTS" id="PR00757">
    <property type="entry name" value="AMINEOXDASEF"/>
</dbReference>
<dbReference type="GO" id="GO:0097621">
    <property type="term" value="F:monoamine oxidase activity"/>
    <property type="evidence" value="ECO:0007669"/>
    <property type="project" value="UniProtKB-EC"/>
</dbReference>
<dbReference type="SUPFAM" id="SSF51905">
    <property type="entry name" value="FAD/NAD(P)-binding domain"/>
    <property type="match status" value="1"/>
</dbReference>
<organism evidence="5 6">
    <name type="scientific">Planomonospora venezuelensis</name>
    <dbReference type="NCBI Taxonomy" id="1999"/>
    <lineage>
        <taxon>Bacteria</taxon>
        <taxon>Bacillati</taxon>
        <taxon>Actinomycetota</taxon>
        <taxon>Actinomycetes</taxon>
        <taxon>Streptosporangiales</taxon>
        <taxon>Streptosporangiaceae</taxon>
        <taxon>Planomonospora</taxon>
    </lineage>
</organism>
<dbReference type="EMBL" id="JACHJJ010000003">
    <property type="protein sequence ID" value="MBB5962165.1"/>
    <property type="molecule type" value="Genomic_DNA"/>
</dbReference>
<dbReference type="Gene3D" id="3.90.660.10">
    <property type="match status" value="1"/>
</dbReference>
<reference evidence="5 6" key="1">
    <citation type="submission" date="2020-08" db="EMBL/GenBank/DDBJ databases">
        <title>Genomic Encyclopedia of Type Strains, Phase III (KMG-III): the genomes of soil and plant-associated and newly described type strains.</title>
        <authorList>
            <person name="Whitman W."/>
        </authorList>
    </citation>
    <scope>NUCLEOTIDE SEQUENCE [LARGE SCALE GENOMIC DNA]</scope>
    <source>
        <strain evidence="5 6">CECT 3303</strain>
    </source>
</reference>
<evidence type="ECO:0000256" key="1">
    <source>
        <dbReference type="ARBA" id="ARBA00001974"/>
    </source>
</evidence>
<dbReference type="InterPro" id="IPR001613">
    <property type="entry name" value="Flavin_amine_oxidase"/>
</dbReference>
<dbReference type="PANTHER" id="PTHR10742">
    <property type="entry name" value="FLAVIN MONOAMINE OXIDASE"/>
    <property type="match status" value="1"/>
</dbReference>
<accession>A0A841D1U6</accession>
<evidence type="ECO:0000313" key="6">
    <source>
        <dbReference type="Proteomes" id="UP000562352"/>
    </source>
</evidence>
<dbReference type="InterPro" id="IPR006311">
    <property type="entry name" value="TAT_signal"/>
</dbReference>
<dbReference type="Gene3D" id="1.10.405.10">
    <property type="entry name" value="Guanine Nucleotide Dissociation Inhibitor, domain 1"/>
    <property type="match status" value="1"/>
</dbReference>
<evidence type="ECO:0000256" key="2">
    <source>
        <dbReference type="ARBA" id="ARBA00023002"/>
    </source>
</evidence>
<comment type="cofactor">
    <cofactor evidence="1">
        <name>FAD</name>
        <dbReference type="ChEBI" id="CHEBI:57692"/>
    </cofactor>
</comment>
<dbReference type="GO" id="GO:0001716">
    <property type="term" value="F:L-amino-acid oxidase activity"/>
    <property type="evidence" value="ECO:0007669"/>
    <property type="project" value="TreeGrafter"/>
</dbReference>
<dbReference type="Gene3D" id="3.50.50.60">
    <property type="entry name" value="FAD/NAD(P)-binding domain"/>
    <property type="match status" value="1"/>
</dbReference>
<sequence>MPRTSSLRALQRIASDHRAARRLGLPVDELRGLRAEAAAEPGGIARRELLRRAALLGLGAAGLGAQAAAARTARADTAAPQARPLKPARVAVIGAGIAGLTAALTLRDAGAAPVVYEANPSRVGGRMYSQRTLWAGGQTSEIGGELIDVEHKKMLQLCRRFGLPTVNFAGSGPNGAEEVLHVNGAYYPRSQADEDFKDVYHALHSDLMAAGEVMWNQTTPEGTALDGMSIREWIDSRVPGGYASNLGRFLDVAYNVEYGAETADQSSLALVLLMGYQPNPGHFNVWGLSDERYRIVGGNDQLPQAMAASLPPGSLQLGWRLLAVRANSDGTQTLTFDEGGTTRTVTADHTVITVPLPVLQGLDLSRAGFDARMTNLLRDARMGYVTKLNMQFSTRTWRGTGPWPGVSAGDCFTDLPFQQCWDTTKDQAGTSGVLIQYGGGDAAFALNPSTPFPTHSDAYVRNLVPSVLTQIDRVFPGTGAKWNGRAQLSAWHRNPYALGAYSYWPVGYLHRYAGYEGVRQGNVHLAGEHCSYDFQGFMNGGATEGERAANEVIADLR</sequence>
<dbReference type="PANTHER" id="PTHR10742:SF342">
    <property type="entry name" value="AMINE OXIDASE"/>
    <property type="match status" value="1"/>
</dbReference>
<proteinExistence type="predicted"/>
<dbReference type="InterPro" id="IPR002937">
    <property type="entry name" value="Amino_oxidase"/>
</dbReference>
<dbReference type="InterPro" id="IPR036188">
    <property type="entry name" value="FAD/NAD-bd_sf"/>
</dbReference>
<dbReference type="GO" id="GO:0009063">
    <property type="term" value="P:amino acid catabolic process"/>
    <property type="evidence" value="ECO:0007669"/>
    <property type="project" value="TreeGrafter"/>
</dbReference>
<evidence type="ECO:0000256" key="3">
    <source>
        <dbReference type="PIRSR" id="PIRSR601613-1"/>
    </source>
</evidence>
<feature type="domain" description="Amine oxidase" evidence="4">
    <location>
        <begin position="97"/>
        <end position="553"/>
    </location>
</feature>